<dbReference type="GeneID" id="94433527"/>
<dbReference type="VEuPathDB" id="ToxoDB:CSUI_010211"/>
<proteinExistence type="predicted"/>
<dbReference type="Proteomes" id="UP000221165">
    <property type="component" value="Unassembled WGS sequence"/>
</dbReference>
<gene>
    <name evidence="1" type="ORF">CSUI_010211</name>
</gene>
<sequence>KNDVSFVSKSLVDATIELYGSVKETLLPTPPRPVYGFNFRN</sequence>
<dbReference type="Gene3D" id="1.20.920.30">
    <property type="match status" value="1"/>
</dbReference>
<evidence type="ECO:0000313" key="2">
    <source>
        <dbReference type="Proteomes" id="UP000221165"/>
    </source>
</evidence>
<evidence type="ECO:0000313" key="1">
    <source>
        <dbReference type="EMBL" id="PHJ15976.1"/>
    </source>
</evidence>
<dbReference type="EMBL" id="MIGC01006908">
    <property type="protein sequence ID" value="PHJ15976.1"/>
    <property type="molecule type" value="Genomic_DNA"/>
</dbReference>
<dbReference type="RefSeq" id="XP_067917708.1">
    <property type="nucleotide sequence ID" value="XM_068070316.1"/>
</dbReference>
<feature type="non-terminal residue" evidence="1">
    <location>
        <position position="41"/>
    </location>
</feature>
<reference evidence="1 2" key="1">
    <citation type="journal article" date="2017" name="Int. J. Parasitol.">
        <title>The genome of the protozoan parasite Cystoisospora suis and a reverse vaccinology approach to identify vaccine candidates.</title>
        <authorList>
            <person name="Palmieri N."/>
            <person name="Shrestha A."/>
            <person name="Ruttkowski B."/>
            <person name="Beck T."/>
            <person name="Vogl C."/>
            <person name="Tomley F."/>
            <person name="Blake D.P."/>
            <person name="Joachim A."/>
        </authorList>
    </citation>
    <scope>NUCLEOTIDE SEQUENCE [LARGE SCALE GENOMIC DNA]</scope>
    <source>
        <strain evidence="1 2">Wien I</strain>
    </source>
</reference>
<comment type="caution">
    <text evidence="1">The sequence shown here is derived from an EMBL/GenBank/DDBJ whole genome shotgun (WGS) entry which is preliminary data.</text>
</comment>
<keyword evidence="2" id="KW-1185">Reference proteome</keyword>
<organism evidence="1 2">
    <name type="scientific">Cystoisospora suis</name>
    <dbReference type="NCBI Taxonomy" id="483139"/>
    <lineage>
        <taxon>Eukaryota</taxon>
        <taxon>Sar</taxon>
        <taxon>Alveolata</taxon>
        <taxon>Apicomplexa</taxon>
        <taxon>Conoidasida</taxon>
        <taxon>Coccidia</taxon>
        <taxon>Eucoccidiorida</taxon>
        <taxon>Eimeriorina</taxon>
        <taxon>Sarcocystidae</taxon>
        <taxon>Cystoisospora</taxon>
    </lineage>
</organism>
<accession>A0A2C6KI03</accession>
<name>A0A2C6KI03_9APIC</name>
<protein>
    <submittedName>
        <fullName evidence="1">Atpase family associated with various cellular activities domain-containing protein</fullName>
    </submittedName>
</protein>
<dbReference type="AlphaFoldDB" id="A0A2C6KI03"/>
<feature type="non-terminal residue" evidence="1">
    <location>
        <position position="1"/>
    </location>
</feature>